<dbReference type="RefSeq" id="WP_151176751.1">
    <property type="nucleotide sequence ID" value="NZ_CP042906.1"/>
</dbReference>
<feature type="domain" description="Peptidase C45 hydrolase" evidence="2">
    <location>
        <begin position="160"/>
        <end position="280"/>
    </location>
</feature>
<dbReference type="Pfam" id="PF03417">
    <property type="entry name" value="AAT"/>
    <property type="match status" value="1"/>
</dbReference>
<gene>
    <name evidence="3" type="ORF">FRZ44_16790</name>
</gene>
<evidence type="ECO:0000313" key="4">
    <source>
        <dbReference type="Proteomes" id="UP000326202"/>
    </source>
</evidence>
<proteinExistence type="predicted"/>
<dbReference type="InterPro" id="IPR047794">
    <property type="entry name" value="C45_proenzyme-like"/>
</dbReference>
<dbReference type="AlphaFoldDB" id="A0A5J6MNP7"/>
<evidence type="ECO:0000313" key="3">
    <source>
        <dbReference type="EMBL" id="QEX16386.1"/>
    </source>
</evidence>
<feature type="region of interest" description="Disordered" evidence="1">
    <location>
        <begin position="1"/>
        <end position="21"/>
    </location>
</feature>
<dbReference type="InterPro" id="IPR005079">
    <property type="entry name" value="Peptidase_C45_hydrolase"/>
</dbReference>
<dbReference type="Gene3D" id="1.10.10.2120">
    <property type="match status" value="1"/>
</dbReference>
<protein>
    <submittedName>
        <fullName evidence="3">Peptidase C45</fullName>
    </submittedName>
</protein>
<dbReference type="EMBL" id="CP042906">
    <property type="protein sequence ID" value="QEX16386.1"/>
    <property type="molecule type" value="Genomic_DNA"/>
</dbReference>
<keyword evidence="4" id="KW-1185">Reference proteome</keyword>
<feature type="region of interest" description="Disordered" evidence="1">
    <location>
        <begin position="266"/>
        <end position="302"/>
    </location>
</feature>
<name>A0A5J6MNP7_9PROT</name>
<evidence type="ECO:0000259" key="2">
    <source>
        <dbReference type="Pfam" id="PF03417"/>
    </source>
</evidence>
<dbReference type="NCBIfam" id="NF040521">
    <property type="entry name" value="C45_proenzyme"/>
    <property type="match status" value="1"/>
</dbReference>
<accession>A0A5J6MNP7</accession>
<dbReference type="PANTHER" id="PTHR34180">
    <property type="entry name" value="PEPTIDASE C45"/>
    <property type="match status" value="1"/>
</dbReference>
<evidence type="ECO:0000256" key="1">
    <source>
        <dbReference type="SAM" id="MobiDB-lite"/>
    </source>
</evidence>
<dbReference type="Gene3D" id="3.60.60.10">
    <property type="entry name" value="Penicillin V Acylase, Chain A"/>
    <property type="match status" value="1"/>
</dbReference>
<dbReference type="Proteomes" id="UP000326202">
    <property type="component" value="Chromosome"/>
</dbReference>
<reference evidence="3 4" key="1">
    <citation type="submission" date="2019-08" db="EMBL/GenBank/DDBJ databases">
        <title>Hyperibacter terrae gen. nov., sp. nov. and Hyperibacter viscosus sp. nov., two new members in the family Rhodospirillaceae isolated from the rhizosphere of Hypericum perforatum.</title>
        <authorList>
            <person name="Noviana Z."/>
        </authorList>
    </citation>
    <scope>NUCLEOTIDE SEQUENCE [LARGE SCALE GENOMIC DNA]</scope>
    <source>
        <strain evidence="3 4">R5913</strain>
    </source>
</reference>
<dbReference type="PANTHER" id="PTHR34180:SF1">
    <property type="entry name" value="BETA-ALANYL-DOPAMINE_CARCININE HYDROLASE"/>
    <property type="match status" value="1"/>
</dbReference>
<dbReference type="InterPro" id="IPR047801">
    <property type="entry name" value="Peptidase_C45"/>
</dbReference>
<organism evidence="3 4">
    <name type="scientific">Hypericibacter terrae</name>
    <dbReference type="NCBI Taxonomy" id="2602015"/>
    <lineage>
        <taxon>Bacteria</taxon>
        <taxon>Pseudomonadati</taxon>
        <taxon>Pseudomonadota</taxon>
        <taxon>Alphaproteobacteria</taxon>
        <taxon>Rhodospirillales</taxon>
        <taxon>Dongiaceae</taxon>
        <taxon>Hypericibacter</taxon>
    </lineage>
</organism>
<dbReference type="OrthoDB" id="8109453at2"/>
<dbReference type="KEGG" id="htq:FRZ44_16790"/>
<sequence length="382" mass="41612">MATLAVADIGGSPRERGRQHGRQLKALVRERDRRWRAEIESFMSMPSDRFIGQFLAETRFVAAIERHAPDLLDEVRGIAEGAELPYEAVLAAQFMDEEWWYSVGLKRRQAEETPHHCSAVASLRPGGGALLAQNMDLARWSDGLQALLRIRDVAPGIDAVMLTMAGMIGLCGVNSAGVGFTVNTLGDLESATDGVPVAFISRILLAQSSFDEASRVLRQVRHASGQNYVLSDGRQIADFECSGDHATAFVPSGAAPGCLWHTNHALANPNRGKPSESDASARARHNTRQRMSALDRRLQGRSGPFDQAVLRDALTSQDDPDNPVSVTTENADRRQSGFFTFASVMWDIGSEITAHVAPGAPSAFEHQTFRLARRAPTRAVAE</sequence>